<proteinExistence type="predicted"/>
<evidence type="ECO:0000313" key="2">
    <source>
        <dbReference type="Proteomes" id="UP001501598"/>
    </source>
</evidence>
<dbReference type="EMBL" id="BAABGT010000086">
    <property type="protein sequence ID" value="GAA4554846.1"/>
    <property type="molecule type" value="Genomic_DNA"/>
</dbReference>
<comment type="caution">
    <text evidence="1">The sequence shown here is derived from an EMBL/GenBank/DDBJ whole genome shotgun (WGS) entry which is preliminary data.</text>
</comment>
<dbReference type="Proteomes" id="UP001501598">
    <property type="component" value="Unassembled WGS sequence"/>
</dbReference>
<evidence type="ECO:0000313" key="1">
    <source>
        <dbReference type="EMBL" id="GAA4554846.1"/>
    </source>
</evidence>
<sequence>MTRMWRDEPPTSVAIRARCRRNRAARGRPDAPLADQTELRWRLRSDAAVLHQEHALGLDETDEREDLLHWLDDALGELAIAHDLVELRLIATEWRSRRRKAFSDDWWADVTVVAPMRRPTPTWWWRLRHGQEPTPACSR</sequence>
<protein>
    <submittedName>
        <fullName evidence="1">Uncharacterized protein</fullName>
    </submittedName>
</protein>
<name>A0ABP8S0C8_9PSEU</name>
<keyword evidence="2" id="KW-1185">Reference proteome</keyword>
<accession>A0ABP8S0C8</accession>
<organism evidence="1 2">
    <name type="scientific">Pseudonocardia xishanensis</name>
    <dbReference type="NCBI Taxonomy" id="630995"/>
    <lineage>
        <taxon>Bacteria</taxon>
        <taxon>Bacillati</taxon>
        <taxon>Actinomycetota</taxon>
        <taxon>Actinomycetes</taxon>
        <taxon>Pseudonocardiales</taxon>
        <taxon>Pseudonocardiaceae</taxon>
        <taxon>Pseudonocardia</taxon>
    </lineage>
</organism>
<reference evidence="2" key="1">
    <citation type="journal article" date="2019" name="Int. J. Syst. Evol. Microbiol.">
        <title>The Global Catalogue of Microorganisms (GCM) 10K type strain sequencing project: providing services to taxonomists for standard genome sequencing and annotation.</title>
        <authorList>
            <consortium name="The Broad Institute Genomics Platform"/>
            <consortium name="The Broad Institute Genome Sequencing Center for Infectious Disease"/>
            <person name="Wu L."/>
            <person name="Ma J."/>
        </authorList>
    </citation>
    <scope>NUCLEOTIDE SEQUENCE [LARGE SCALE GENOMIC DNA]</scope>
    <source>
        <strain evidence="2">JCM 17906</strain>
    </source>
</reference>
<dbReference type="RefSeq" id="WP_345424413.1">
    <property type="nucleotide sequence ID" value="NZ_BAABGT010000086.1"/>
</dbReference>
<gene>
    <name evidence="1" type="ORF">GCM10023175_53830</name>
</gene>